<evidence type="ECO:0000256" key="1">
    <source>
        <dbReference type="SAM" id="MobiDB-lite"/>
    </source>
</evidence>
<proteinExistence type="predicted"/>
<dbReference type="EMBL" id="JACASW010000006">
    <property type="protein sequence ID" value="NWK06466.1"/>
    <property type="molecule type" value="Genomic_DNA"/>
</dbReference>
<reference evidence="2 3" key="1">
    <citation type="journal article" date="2019" name="Environ. Microbiol.">
        <title>Genomics insights into ecotype formation of ammonia-oxidizing archaea in the deep ocean.</title>
        <authorList>
            <person name="Wang Y."/>
            <person name="Huang J.M."/>
            <person name="Cui G.J."/>
            <person name="Nunoura T."/>
            <person name="Takaki Y."/>
            <person name="Li W.L."/>
            <person name="Li J."/>
            <person name="Gao Z.M."/>
            <person name="Takai K."/>
            <person name="Zhang A.Q."/>
            <person name="Stepanauskas R."/>
        </authorList>
    </citation>
    <scope>NUCLEOTIDE SEQUENCE [LARGE SCALE GENOMIC DNA]</scope>
    <source>
        <strain evidence="2 3">G13</strain>
    </source>
</reference>
<dbReference type="Proteomes" id="UP000534207">
    <property type="component" value="Unassembled WGS sequence"/>
</dbReference>
<gene>
    <name evidence="2" type="ORF">HX827_03900</name>
</gene>
<accession>A0A7K4NTV5</accession>
<name>A0A7K4NTV5_9ARCH</name>
<feature type="compositionally biased region" description="Low complexity" evidence="1">
    <location>
        <begin position="1299"/>
        <end position="1310"/>
    </location>
</feature>
<organism evidence="2 3">
    <name type="scientific">Marine Group I thaumarchaeote</name>
    <dbReference type="NCBI Taxonomy" id="2511932"/>
    <lineage>
        <taxon>Archaea</taxon>
        <taxon>Nitrososphaerota</taxon>
        <taxon>Marine Group I</taxon>
    </lineage>
</organism>
<feature type="compositionally biased region" description="Polar residues" evidence="1">
    <location>
        <begin position="1287"/>
        <end position="1298"/>
    </location>
</feature>
<evidence type="ECO:0000313" key="3">
    <source>
        <dbReference type="Proteomes" id="UP000534207"/>
    </source>
</evidence>
<protein>
    <submittedName>
        <fullName evidence="2">Uncharacterized protein</fullName>
    </submittedName>
</protein>
<evidence type="ECO:0000313" key="2">
    <source>
        <dbReference type="EMBL" id="NWK06466.1"/>
    </source>
</evidence>
<feature type="region of interest" description="Disordered" evidence="1">
    <location>
        <begin position="1287"/>
        <end position="1318"/>
    </location>
</feature>
<sequence>MKNEIGRKLTSLTIMAIMFAGGMTVAAPSVMPEAFADFSETDGMLSVSSVFIQGGAVLEIVVNDPDISITDQDIASGAEIDIDGNTYDMVQAANGKWYVYAVDASVSTALDADGDGMEYGIKCTTGLGVNTGHGAETGNTAGTRGTANIIGDTDYAIWAEAQSVASESATSGGCLNINNAEATNDDTAGTTSRVLLSDAILQNAPSLSNWNGAAANATTIDLGQRGHSLNASGYGSWPYILAFEFSDDNLVEYGSDAINVEFGNTADETSISVINNSPSDETHIHLTITDPALNIDPTTADQWRFNLASGDDQDHQIFFANNDTDTSGGNSAISLAEMGDMGFSGNGRLANSTASAIDIVTGLRDVMMIESDVNSGVFESWATNGTSQLVTVDEVAGDKKVVFTYGGDSADMVITYNDAELTFDAGAGDWLATETAYVTVNDPDMNKYPGDQETLSIGDEDAVIPTIKMGSPLTLASSAGNDANLAAGAANADGGVQVGYSTGTPAYTLQVNNTTDNSERLRITHSAEASATDCNGASCLSLASHTWINVTTAHSRSDLVNLPGTVVLNYDVSGPAGDVESTAVAVYVVDSGENSTNNSVGLLSLVTAGNARAGVLDLDDGTQFIKNTDVSDQATFGTLTEAGTVNVGVAFKITHPVGSYLNTTADYAIAADFCNFDQDNGSDVHNCIYRIEAEETGDNTGIFEGTVDYIMLNNSTAAGTDNGEAAGNDEEVEDLLATNSDEVTVVLMNGLSGIDSIRVVYNDTDALQQADKLGAQLDTLTHSGTAGLDADTYEADDMATITIVDADLNQDSDVRDTYENSSRTFQMNVTGSGGVSHMPFATKPMTIIETTNDSGVFVGTFKVPDYNGQDMELTYYDSKDASGEAVEVYDITTVTSNSGTVSFDRSVYPVPFASGELQKGDASTTGQTEAGNVTMIVTVSDADYTSDTLTTSASGKPGTILIKLIEGSTTSTCFTAGSATAATSHNDNSLSTAADGDHFIHELGPLSETEIGSSVYEVEFTVDDIKRCGTSLQTITSGDVFQVEYVDSADDSGSDSTAYDSSTFDLRTGSLSVDKDVYVLGSDVVITLTDADLNLDAGSIESYALSLIEWDSDADSSELMNDTDNFTANPSKLQETGEDTGVFQSVVTLPTASLYPGGDTSSTAVTIDYGEAVTLTYVDVGLSGEDNPEDDTLDVETYFSISNFGALIELDKAVYNWTDTVYVTITSPDHNVNSASEETIGTTSLPIQVTTRSGKMCGTEKTYKAAEDAPDSGVFTAEVALQGFDHTMSSDTSSRGAQTTSCGSTDTSGSIKTSGQTDGVSVSYEYNDGSVIVASASIVWNIGEASFDTSVASAGGSAVFTVVDADENLDSTITDAFTVAIFSDSDAGGFTLTMNETDEDTGVFEGTVYFTSDAATSGSNIRVAEGDTVTAEYEDVTLPEPYTDTDDLTIAGTLTIGTAFPPLERAPAANARVVDAFGSSVAEVSSGQQVQIAADVSNGQSKDQAFAYLVQVQDGNGVTVSLAWITGSLTAGQSMSPALSWTPDASGSYTATVFVWESVDNPTALSPTVSVDIDVV</sequence>
<comment type="caution">
    <text evidence="2">The sequence shown here is derived from an EMBL/GenBank/DDBJ whole genome shotgun (WGS) entry which is preliminary data.</text>
</comment>